<dbReference type="EMBL" id="LAHD01000036">
    <property type="protein sequence ID" value="PHK03579.1"/>
    <property type="molecule type" value="Genomic_DNA"/>
</dbReference>
<dbReference type="GeneID" id="57096874"/>
<sequence>MNIIGFESIELAELTDEQSASICGGINPICKRKDLTIDQSFKYGCNERRLSGSGRTLKFK</sequence>
<comment type="caution">
    <text evidence="1">The sequence shown here is derived from an EMBL/GenBank/DDBJ whole genome shotgun (WGS) entry which is preliminary data.</text>
</comment>
<dbReference type="AlphaFoldDB" id="A0A9Q6ELE3"/>
<dbReference type="RefSeq" id="WP_099069258.1">
    <property type="nucleotide sequence ID" value="NZ_LAHD01000036.1"/>
</dbReference>
<gene>
    <name evidence="1" type="ORF">VF08_14760</name>
</gene>
<evidence type="ECO:0000313" key="2">
    <source>
        <dbReference type="Proteomes" id="UP000222310"/>
    </source>
</evidence>
<accession>A0A9Q6ELE3</accession>
<reference evidence="1 2" key="1">
    <citation type="submission" date="2015-02" db="EMBL/GenBank/DDBJ databases">
        <title>Nostoc linckia genome annotation.</title>
        <authorList>
            <person name="Zhou Z."/>
        </authorList>
    </citation>
    <scope>NUCLEOTIDE SEQUENCE [LARGE SCALE GENOMIC DNA]</scope>
    <source>
        <strain evidence="2">z8</strain>
    </source>
</reference>
<evidence type="ECO:0000313" key="1">
    <source>
        <dbReference type="EMBL" id="PHK03579.1"/>
    </source>
</evidence>
<protein>
    <submittedName>
        <fullName evidence="1">Uncharacterized protein</fullName>
    </submittedName>
</protein>
<dbReference type="Proteomes" id="UP000222310">
    <property type="component" value="Unassembled WGS sequence"/>
</dbReference>
<name>A0A9Q6ELE3_NOSLI</name>
<organism evidence="1 2">
    <name type="scientific">Nostoc linckia z8</name>
    <dbReference type="NCBI Taxonomy" id="1628746"/>
    <lineage>
        <taxon>Bacteria</taxon>
        <taxon>Bacillati</taxon>
        <taxon>Cyanobacteriota</taxon>
        <taxon>Cyanophyceae</taxon>
        <taxon>Nostocales</taxon>
        <taxon>Nostocaceae</taxon>
        <taxon>Nostoc</taxon>
    </lineage>
</organism>
<proteinExistence type="predicted"/>